<gene>
    <name evidence="1" type="ORF">PMAYCL1PPCAC_25379</name>
</gene>
<evidence type="ECO:0000313" key="1">
    <source>
        <dbReference type="EMBL" id="GMR55184.1"/>
    </source>
</evidence>
<reference evidence="2" key="1">
    <citation type="submission" date="2022-10" db="EMBL/GenBank/DDBJ databases">
        <title>Genome assembly of Pristionchus species.</title>
        <authorList>
            <person name="Yoshida K."/>
            <person name="Sommer R.J."/>
        </authorList>
    </citation>
    <scope>NUCLEOTIDE SEQUENCE [LARGE SCALE GENOMIC DNA]</scope>
    <source>
        <strain evidence="2">RS5460</strain>
    </source>
</reference>
<keyword evidence="2" id="KW-1185">Reference proteome</keyword>
<dbReference type="EMBL" id="BTRK01000005">
    <property type="protein sequence ID" value="GMR55184.1"/>
    <property type="molecule type" value="Genomic_DNA"/>
</dbReference>
<accession>A0AAN5I8C6</accession>
<name>A0AAN5I8C6_9BILA</name>
<dbReference type="AlphaFoldDB" id="A0AAN5I8C6"/>
<organism evidence="1 2">
    <name type="scientific">Pristionchus mayeri</name>
    <dbReference type="NCBI Taxonomy" id="1317129"/>
    <lineage>
        <taxon>Eukaryota</taxon>
        <taxon>Metazoa</taxon>
        <taxon>Ecdysozoa</taxon>
        <taxon>Nematoda</taxon>
        <taxon>Chromadorea</taxon>
        <taxon>Rhabditida</taxon>
        <taxon>Rhabditina</taxon>
        <taxon>Diplogasteromorpha</taxon>
        <taxon>Diplogasteroidea</taxon>
        <taxon>Neodiplogasteridae</taxon>
        <taxon>Pristionchus</taxon>
    </lineage>
</organism>
<sequence>MDAGAKDVTCAFAAGKCEFTQPNGSCSKLEERTCDNPANCDYTKIVYTPYKDGWRVTCKEGSLITDKSGPNDPPNAHCAGGVWKTGEPIAKASCVTVDSTVVQECINQIQTGPDSVTVSCKFGSCIFTCSDSRKQFHYTVTKETTVCPLLNEPAKSGTRNQFERFGKRLACLHVIPI</sequence>
<proteinExistence type="predicted"/>
<dbReference type="Proteomes" id="UP001328107">
    <property type="component" value="Unassembled WGS sequence"/>
</dbReference>
<comment type="caution">
    <text evidence="1">The sequence shown here is derived from an EMBL/GenBank/DDBJ whole genome shotgun (WGS) entry which is preliminary data.</text>
</comment>
<protein>
    <submittedName>
        <fullName evidence="1">Uncharacterized protein</fullName>
    </submittedName>
</protein>
<evidence type="ECO:0000313" key="2">
    <source>
        <dbReference type="Proteomes" id="UP001328107"/>
    </source>
</evidence>